<protein>
    <recommendedName>
        <fullName evidence="3">Trimeric autotransporter adhesin YadA-like C-terminal membrane anchor domain-containing protein</fullName>
    </recommendedName>
</protein>
<evidence type="ECO:0000313" key="2">
    <source>
        <dbReference type="Proteomes" id="UP000578569"/>
    </source>
</evidence>
<proteinExistence type="predicted"/>
<dbReference type="AlphaFoldDB" id="A0A839YZH6"/>
<accession>A0A839YZH6</accession>
<organism evidence="1 2">
    <name type="scientific">Sphingomicrobium lutaoense</name>
    <dbReference type="NCBI Taxonomy" id="515949"/>
    <lineage>
        <taxon>Bacteria</taxon>
        <taxon>Pseudomonadati</taxon>
        <taxon>Pseudomonadota</taxon>
        <taxon>Alphaproteobacteria</taxon>
        <taxon>Sphingomonadales</taxon>
        <taxon>Sphingomonadaceae</taxon>
        <taxon>Sphingomicrobium</taxon>
    </lineage>
</organism>
<dbReference type="EMBL" id="JACICF010000001">
    <property type="protein sequence ID" value="MBB3764396.1"/>
    <property type="molecule type" value="Genomic_DNA"/>
</dbReference>
<reference evidence="1 2" key="1">
    <citation type="submission" date="2020-08" db="EMBL/GenBank/DDBJ databases">
        <title>Genomic Encyclopedia of Type Strains, Phase IV (KMG-IV): sequencing the most valuable type-strain genomes for metagenomic binning, comparative biology and taxonomic classification.</title>
        <authorList>
            <person name="Goeker M."/>
        </authorList>
    </citation>
    <scope>NUCLEOTIDE SEQUENCE [LARGE SCALE GENOMIC DNA]</scope>
    <source>
        <strain evidence="1 2">DSM 24194</strain>
    </source>
</reference>
<sequence>MRTSAPLTLSINAATHGSAQALAGSLTGRIGDRLAVGCGLAGNSGDGKVTAQLGVSIGL</sequence>
<dbReference type="RefSeq" id="WP_183933658.1">
    <property type="nucleotide sequence ID" value="NZ_JACICF010000001.1"/>
</dbReference>
<keyword evidence="2" id="KW-1185">Reference proteome</keyword>
<dbReference type="Proteomes" id="UP000578569">
    <property type="component" value="Unassembled WGS sequence"/>
</dbReference>
<comment type="caution">
    <text evidence="1">The sequence shown here is derived from an EMBL/GenBank/DDBJ whole genome shotgun (WGS) entry which is preliminary data.</text>
</comment>
<gene>
    <name evidence="1" type="ORF">FHS50_001419</name>
</gene>
<evidence type="ECO:0008006" key="3">
    <source>
        <dbReference type="Google" id="ProtNLM"/>
    </source>
</evidence>
<name>A0A839YZH6_9SPHN</name>
<evidence type="ECO:0000313" key="1">
    <source>
        <dbReference type="EMBL" id="MBB3764396.1"/>
    </source>
</evidence>